<evidence type="ECO:0000259" key="1">
    <source>
        <dbReference type="Pfam" id="PF13966"/>
    </source>
</evidence>
<sequence>MPRKHPDFDETLRLMKIVEKNMSEQDKLLDGNFSISSTYNSHTSQVNYLNGQNWKGVWKCNVIERARIVSGNLSHNVILTNEKRGKRMLTDDTSYVRCSNPIESSLHAIRDCPIVRLLWMDLVSPFLWQHFFNMDINDWINENLRKDFGQDASKNKNSIFGTTCWFIWKQINDYFFGLQ</sequence>
<dbReference type="GO" id="GO:0003964">
    <property type="term" value="F:RNA-directed DNA polymerase activity"/>
    <property type="evidence" value="ECO:0007669"/>
    <property type="project" value="UniProtKB-KW"/>
</dbReference>
<evidence type="ECO:0000313" key="2">
    <source>
        <dbReference type="EMBL" id="KAF7812939.1"/>
    </source>
</evidence>
<organism evidence="2 3">
    <name type="scientific">Senna tora</name>
    <dbReference type="NCBI Taxonomy" id="362788"/>
    <lineage>
        <taxon>Eukaryota</taxon>
        <taxon>Viridiplantae</taxon>
        <taxon>Streptophyta</taxon>
        <taxon>Embryophyta</taxon>
        <taxon>Tracheophyta</taxon>
        <taxon>Spermatophyta</taxon>
        <taxon>Magnoliopsida</taxon>
        <taxon>eudicotyledons</taxon>
        <taxon>Gunneridae</taxon>
        <taxon>Pentapetalae</taxon>
        <taxon>rosids</taxon>
        <taxon>fabids</taxon>
        <taxon>Fabales</taxon>
        <taxon>Fabaceae</taxon>
        <taxon>Caesalpinioideae</taxon>
        <taxon>Cassia clade</taxon>
        <taxon>Senna</taxon>
    </lineage>
</organism>
<comment type="caution">
    <text evidence="2">The sequence shown here is derived from an EMBL/GenBank/DDBJ whole genome shotgun (WGS) entry which is preliminary data.</text>
</comment>
<reference evidence="2" key="1">
    <citation type="submission" date="2020-09" db="EMBL/GenBank/DDBJ databases">
        <title>Genome-Enabled Discovery of Anthraquinone Biosynthesis in Senna tora.</title>
        <authorList>
            <person name="Kang S.-H."/>
            <person name="Pandey R.P."/>
            <person name="Lee C.-M."/>
            <person name="Sim J.-S."/>
            <person name="Jeong J.-T."/>
            <person name="Choi B.-S."/>
            <person name="Jung M."/>
            <person name="Ginzburg D."/>
            <person name="Zhao K."/>
            <person name="Won S.Y."/>
            <person name="Oh T.-J."/>
            <person name="Yu Y."/>
            <person name="Kim N.-H."/>
            <person name="Lee O.R."/>
            <person name="Lee T.-H."/>
            <person name="Bashyal P."/>
            <person name="Kim T.-S."/>
            <person name="Lee W.-H."/>
            <person name="Kawkins C."/>
            <person name="Kim C.-K."/>
            <person name="Kim J.S."/>
            <person name="Ahn B.O."/>
            <person name="Rhee S.Y."/>
            <person name="Sohng J.K."/>
        </authorList>
    </citation>
    <scope>NUCLEOTIDE SEQUENCE</scope>
    <source>
        <tissue evidence="2">Leaf</tissue>
    </source>
</reference>
<dbReference type="OrthoDB" id="1422167at2759"/>
<feature type="domain" description="Reverse transcriptase zinc-binding" evidence="1">
    <location>
        <begin position="33"/>
        <end position="119"/>
    </location>
</feature>
<dbReference type="InterPro" id="IPR026960">
    <property type="entry name" value="RVT-Znf"/>
</dbReference>
<dbReference type="Pfam" id="PF13966">
    <property type="entry name" value="zf-RVT"/>
    <property type="match status" value="1"/>
</dbReference>
<keyword evidence="3" id="KW-1185">Reference proteome</keyword>
<dbReference type="Proteomes" id="UP000634136">
    <property type="component" value="Unassembled WGS sequence"/>
</dbReference>
<dbReference type="AlphaFoldDB" id="A0A834TA84"/>
<gene>
    <name evidence="2" type="ORF">G2W53_033915</name>
</gene>
<keyword evidence="2" id="KW-0548">Nucleotidyltransferase</keyword>
<accession>A0A834TA84</accession>
<proteinExistence type="predicted"/>
<keyword evidence="2" id="KW-0808">Transferase</keyword>
<name>A0A834TA84_9FABA</name>
<evidence type="ECO:0000313" key="3">
    <source>
        <dbReference type="Proteomes" id="UP000634136"/>
    </source>
</evidence>
<dbReference type="EMBL" id="JAAIUW010000010">
    <property type="protein sequence ID" value="KAF7812939.1"/>
    <property type="molecule type" value="Genomic_DNA"/>
</dbReference>
<protein>
    <submittedName>
        <fullName evidence="2">Putative ribonuclease H-like domain, reverse transcriptase zinc-binding domain-containing protein</fullName>
    </submittedName>
</protein>
<keyword evidence="2" id="KW-0695">RNA-directed DNA polymerase</keyword>